<name>A0A4V6N3C6_9ACTN</name>
<evidence type="ECO:0000313" key="2">
    <source>
        <dbReference type="Proteomes" id="UP000292274"/>
    </source>
</evidence>
<dbReference type="Proteomes" id="UP000292274">
    <property type="component" value="Unassembled WGS sequence"/>
</dbReference>
<accession>A0A4V6N3C6</accession>
<proteinExistence type="predicted"/>
<sequence>MARSGALTRPRPLARAATYGPTWAVAHLLGETFDTLALGYPPPAFWITRERARLLGTAGRMKVNGS</sequence>
<gene>
    <name evidence="1" type="ORF">E0H26_06580</name>
</gene>
<keyword evidence="2" id="KW-1185">Reference proteome</keyword>
<dbReference type="EMBL" id="SJJR01000003">
    <property type="protein sequence ID" value="TCB99065.1"/>
    <property type="molecule type" value="Genomic_DNA"/>
</dbReference>
<comment type="caution">
    <text evidence="1">The sequence shown here is derived from an EMBL/GenBank/DDBJ whole genome shotgun (WGS) entry which is preliminary data.</text>
</comment>
<evidence type="ECO:0000313" key="1">
    <source>
        <dbReference type="EMBL" id="TCB99065.1"/>
    </source>
</evidence>
<organism evidence="1 2">
    <name type="scientific">Micromonospora zingiberis</name>
    <dbReference type="NCBI Taxonomy" id="2053011"/>
    <lineage>
        <taxon>Bacteria</taxon>
        <taxon>Bacillati</taxon>
        <taxon>Actinomycetota</taxon>
        <taxon>Actinomycetes</taxon>
        <taxon>Micromonosporales</taxon>
        <taxon>Micromonosporaceae</taxon>
        <taxon>Micromonospora</taxon>
    </lineage>
</organism>
<dbReference type="OrthoDB" id="9775224at2"/>
<protein>
    <submittedName>
        <fullName evidence="1">Uncharacterized protein</fullName>
    </submittedName>
</protein>
<dbReference type="AlphaFoldDB" id="A0A4V6N3C6"/>
<reference evidence="1 2" key="1">
    <citation type="submission" date="2019-02" db="EMBL/GenBank/DDBJ databases">
        <title>Jishengella sp. nov., isolated from a root of Zingiber montanum.</title>
        <authorList>
            <person name="Kuncharoen N."/>
            <person name="Kudo T."/>
            <person name="Masahiro Y."/>
            <person name="Ohkuma M."/>
            <person name="Tanasupawat S."/>
        </authorList>
    </citation>
    <scope>NUCLEOTIDE SEQUENCE [LARGE SCALE GENOMIC DNA]</scope>
    <source>
        <strain evidence="1 2">PLAI 1-1</strain>
    </source>
</reference>